<dbReference type="SMART" id="SM00866">
    <property type="entry name" value="UTRA"/>
    <property type="match status" value="1"/>
</dbReference>
<evidence type="ECO:0000313" key="6">
    <source>
        <dbReference type="Proteomes" id="UP001501842"/>
    </source>
</evidence>
<keyword evidence="1" id="KW-0805">Transcription regulation</keyword>
<gene>
    <name evidence="5" type="ORF">GCM10010439_59430</name>
</gene>
<evidence type="ECO:0000313" key="5">
    <source>
        <dbReference type="EMBL" id="GAA2735211.1"/>
    </source>
</evidence>
<reference evidence="5 6" key="1">
    <citation type="journal article" date="2019" name="Int. J. Syst. Evol. Microbiol.">
        <title>The Global Catalogue of Microorganisms (GCM) 10K type strain sequencing project: providing services to taxonomists for standard genome sequencing and annotation.</title>
        <authorList>
            <consortium name="The Broad Institute Genomics Platform"/>
            <consortium name="The Broad Institute Genome Sequencing Center for Infectious Disease"/>
            <person name="Wu L."/>
            <person name="Ma J."/>
        </authorList>
    </citation>
    <scope>NUCLEOTIDE SEQUENCE [LARGE SCALE GENOMIC DNA]</scope>
    <source>
        <strain evidence="5 6">JCM 8201</strain>
    </source>
</reference>
<feature type="domain" description="HTH gntR-type" evidence="4">
    <location>
        <begin position="15"/>
        <end position="82"/>
    </location>
</feature>
<dbReference type="PANTHER" id="PTHR44846:SF17">
    <property type="entry name" value="GNTR-FAMILY TRANSCRIPTIONAL REGULATOR"/>
    <property type="match status" value="1"/>
</dbReference>
<proteinExistence type="predicted"/>
<dbReference type="SUPFAM" id="SSF64288">
    <property type="entry name" value="Chorismate lyase-like"/>
    <property type="match status" value="1"/>
</dbReference>
<sequence length="248" mass="27489">MTSAYDLSDGLRLRADRARQVADVLRCQIQRRAFESGVLPKEERLVAEFGTTRNAVRDALDLLRGEGLIERLPGVGTVVTAVGKVPHGLHRLLGLGETLHEHGEIVNEVRARGLITPSPEITARLALPDDTPVVYLERLRRLNGVPLSLDQTYLEPELGRALLEEDLEHEDVFVLIERLKGPLGRADLTVEAVNADPHSAAVLEAPRGTALLLVERLTHLADARPVDLEFIRFRGDRLTMRGTLHRSL</sequence>
<keyword evidence="2" id="KW-0238">DNA-binding</keyword>
<dbReference type="InterPro" id="IPR050679">
    <property type="entry name" value="Bact_HTH_transcr_reg"/>
</dbReference>
<dbReference type="Proteomes" id="UP001501842">
    <property type="component" value="Unassembled WGS sequence"/>
</dbReference>
<dbReference type="SMART" id="SM00345">
    <property type="entry name" value="HTH_GNTR"/>
    <property type="match status" value="1"/>
</dbReference>
<dbReference type="InterPro" id="IPR036390">
    <property type="entry name" value="WH_DNA-bd_sf"/>
</dbReference>
<dbReference type="EMBL" id="BAAATZ010000029">
    <property type="protein sequence ID" value="GAA2735211.1"/>
    <property type="molecule type" value="Genomic_DNA"/>
</dbReference>
<comment type="caution">
    <text evidence="5">The sequence shown here is derived from an EMBL/GenBank/DDBJ whole genome shotgun (WGS) entry which is preliminary data.</text>
</comment>
<dbReference type="Pfam" id="PF07702">
    <property type="entry name" value="UTRA"/>
    <property type="match status" value="1"/>
</dbReference>
<dbReference type="SUPFAM" id="SSF46785">
    <property type="entry name" value="Winged helix' DNA-binding domain"/>
    <property type="match status" value="1"/>
</dbReference>
<dbReference type="PROSITE" id="PS50949">
    <property type="entry name" value="HTH_GNTR"/>
    <property type="match status" value="1"/>
</dbReference>
<evidence type="ECO:0000256" key="3">
    <source>
        <dbReference type="ARBA" id="ARBA00023163"/>
    </source>
</evidence>
<dbReference type="Gene3D" id="1.10.10.10">
    <property type="entry name" value="Winged helix-like DNA-binding domain superfamily/Winged helix DNA-binding domain"/>
    <property type="match status" value="1"/>
</dbReference>
<dbReference type="InterPro" id="IPR000524">
    <property type="entry name" value="Tscrpt_reg_HTH_GntR"/>
</dbReference>
<name>A0ABN3ULJ3_9ACTN</name>
<protein>
    <submittedName>
        <fullName evidence="5">GntR family transcriptional regulator</fullName>
    </submittedName>
</protein>
<dbReference type="PRINTS" id="PR00035">
    <property type="entry name" value="HTHGNTR"/>
</dbReference>
<dbReference type="Pfam" id="PF00392">
    <property type="entry name" value="GntR"/>
    <property type="match status" value="1"/>
</dbReference>
<keyword evidence="3" id="KW-0804">Transcription</keyword>
<accession>A0ABN3ULJ3</accession>
<dbReference type="PANTHER" id="PTHR44846">
    <property type="entry name" value="MANNOSYL-D-GLYCERATE TRANSPORT/METABOLISM SYSTEM REPRESSOR MNGR-RELATED"/>
    <property type="match status" value="1"/>
</dbReference>
<organism evidence="5 6">
    <name type="scientific">Actinocorallia aurantiaca</name>
    <dbReference type="NCBI Taxonomy" id="46204"/>
    <lineage>
        <taxon>Bacteria</taxon>
        <taxon>Bacillati</taxon>
        <taxon>Actinomycetota</taxon>
        <taxon>Actinomycetes</taxon>
        <taxon>Streptosporangiales</taxon>
        <taxon>Thermomonosporaceae</taxon>
        <taxon>Actinocorallia</taxon>
    </lineage>
</organism>
<dbReference type="Gene3D" id="3.40.1410.10">
    <property type="entry name" value="Chorismate lyase-like"/>
    <property type="match status" value="1"/>
</dbReference>
<dbReference type="InterPro" id="IPR028978">
    <property type="entry name" value="Chorismate_lyase_/UTRA_dom_sf"/>
</dbReference>
<evidence type="ECO:0000256" key="2">
    <source>
        <dbReference type="ARBA" id="ARBA00023125"/>
    </source>
</evidence>
<evidence type="ECO:0000259" key="4">
    <source>
        <dbReference type="PROSITE" id="PS50949"/>
    </source>
</evidence>
<keyword evidence="6" id="KW-1185">Reference proteome</keyword>
<dbReference type="RefSeq" id="WP_344455245.1">
    <property type="nucleotide sequence ID" value="NZ_BAAATZ010000029.1"/>
</dbReference>
<evidence type="ECO:0000256" key="1">
    <source>
        <dbReference type="ARBA" id="ARBA00023015"/>
    </source>
</evidence>
<dbReference type="InterPro" id="IPR011663">
    <property type="entry name" value="UTRA"/>
</dbReference>
<dbReference type="CDD" id="cd07377">
    <property type="entry name" value="WHTH_GntR"/>
    <property type="match status" value="1"/>
</dbReference>
<dbReference type="InterPro" id="IPR036388">
    <property type="entry name" value="WH-like_DNA-bd_sf"/>
</dbReference>